<evidence type="ECO:0000259" key="2">
    <source>
        <dbReference type="Pfam" id="PF12728"/>
    </source>
</evidence>
<accession>D9PHR5</accession>
<keyword evidence="1" id="KW-0812">Transmembrane</keyword>
<feature type="domain" description="Helix-turn-helix" evidence="2">
    <location>
        <begin position="4"/>
        <end position="48"/>
    </location>
</feature>
<comment type="caution">
    <text evidence="3">The sequence shown here is derived from an EMBL/GenBank/DDBJ whole genome shotgun (WGS) entry which is preliminary data.</text>
</comment>
<protein>
    <recommendedName>
        <fullName evidence="2">Helix-turn-helix domain-containing protein</fullName>
    </recommendedName>
</protein>
<evidence type="ECO:0000313" key="3">
    <source>
        <dbReference type="EMBL" id="EFK96904.1"/>
    </source>
</evidence>
<dbReference type="InterPro" id="IPR041657">
    <property type="entry name" value="HTH_17"/>
</dbReference>
<reference evidence="3" key="1">
    <citation type="submission" date="2010-07" db="EMBL/GenBank/DDBJ databases">
        <authorList>
            <consortium name="CONSOLIDER consortium CSD2007-00005"/>
            <person name="Guazzaroni M.-E."/>
            <person name="Richter M."/>
            <person name="Garcia-Salamanca A."/>
            <person name="Yarza P."/>
            <person name="Ferrer M."/>
        </authorList>
    </citation>
    <scope>NUCLEOTIDE SEQUENCE</scope>
</reference>
<name>D9PHR5_9ZZZZ</name>
<gene>
    <name evidence="3" type="ORF">LDC_1067</name>
</gene>
<keyword evidence="1" id="KW-0472">Membrane</keyword>
<keyword evidence="1" id="KW-1133">Transmembrane helix</keyword>
<feature type="transmembrane region" description="Helical" evidence="1">
    <location>
        <begin position="75"/>
        <end position="97"/>
    </location>
</feature>
<dbReference type="EMBL" id="ADZX01000389">
    <property type="protein sequence ID" value="EFK96904.1"/>
    <property type="molecule type" value="Genomic_DNA"/>
</dbReference>
<proteinExistence type="predicted"/>
<evidence type="ECO:0000256" key="1">
    <source>
        <dbReference type="SAM" id="Phobius"/>
    </source>
</evidence>
<sequence length="99" mass="11780">MNNLLTLEEVKSFLESDQRELEEYIKQGKLRAFKIGGSFIRFRKEEVLTLRHEILPRKGKHASLRPSFFSRIYDFWLFNNFYIISLMIVVALALLVLRS</sequence>
<organism evidence="3">
    <name type="scientific">sediment metagenome</name>
    <dbReference type="NCBI Taxonomy" id="749907"/>
    <lineage>
        <taxon>unclassified sequences</taxon>
        <taxon>metagenomes</taxon>
        <taxon>ecological metagenomes</taxon>
    </lineage>
</organism>
<reference evidence="3" key="2">
    <citation type="journal article" date="2011" name="Microb. Ecol.">
        <title>Taxonomic and Functional Metagenomic Profiling of the Microbial Community in the Anoxic Sediment of a Sub-saline Shallow Lake (Laguna de Carrizo, Central Spain).</title>
        <authorList>
            <person name="Ferrer M."/>
            <person name="Guazzaroni M.E."/>
            <person name="Richter M."/>
            <person name="Garcia-Salamanca A."/>
            <person name="Yarza P."/>
            <person name="Suarez-Suarez A."/>
            <person name="Solano J."/>
            <person name="Alcaide M."/>
            <person name="van Dillewijn P."/>
            <person name="Molina-Henares M.A."/>
            <person name="Lopez-Cortes N."/>
            <person name="Al-Ramahi Y."/>
            <person name="Guerrero C."/>
            <person name="Acosta A."/>
            <person name="de Eugenio L.I."/>
            <person name="Martinez V."/>
            <person name="Marques S."/>
            <person name="Rojo F."/>
            <person name="Santero E."/>
            <person name="Genilloud O."/>
            <person name="Perez-Perez J."/>
            <person name="Rossello-Mora R."/>
            <person name="Ramos J.L."/>
        </authorList>
    </citation>
    <scope>NUCLEOTIDE SEQUENCE</scope>
</reference>
<dbReference type="AlphaFoldDB" id="D9PHR5"/>
<dbReference type="Pfam" id="PF12728">
    <property type="entry name" value="HTH_17"/>
    <property type="match status" value="1"/>
</dbReference>